<dbReference type="GO" id="GO:0004340">
    <property type="term" value="F:glucokinase activity"/>
    <property type="evidence" value="ECO:0007669"/>
    <property type="project" value="UniProtKB-EC"/>
</dbReference>
<organism evidence="2 3">
    <name type="scientific">Streptomyces umbrinus</name>
    <dbReference type="NCBI Taxonomy" id="67370"/>
    <lineage>
        <taxon>Bacteria</taxon>
        <taxon>Bacillati</taxon>
        <taxon>Actinomycetota</taxon>
        <taxon>Actinomycetes</taxon>
        <taxon>Kitasatosporales</taxon>
        <taxon>Streptomycetaceae</taxon>
        <taxon>Streptomyces</taxon>
        <taxon>Streptomyces phaeochromogenes group</taxon>
    </lineage>
</organism>
<dbReference type="PANTHER" id="PTHR18964">
    <property type="entry name" value="ROK (REPRESSOR, ORF, KINASE) FAMILY"/>
    <property type="match status" value="1"/>
</dbReference>
<dbReference type="PANTHER" id="PTHR18964:SF169">
    <property type="entry name" value="N-ACETYLMANNOSAMINE KINASE"/>
    <property type="match status" value="1"/>
</dbReference>
<reference evidence="2 3" key="1">
    <citation type="submission" date="2023-07" db="EMBL/GenBank/DDBJ databases">
        <title>Comparative genomics of wheat-associated soil bacteria to identify genetic determinants of phenazine resistance.</title>
        <authorList>
            <person name="Mouncey N."/>
        </authorList>
    </citation>
    <scope>NUCLEOTIDE SEQUENCE [LARGE SCALE GENOMIC DNA]</scope>
    <source>
        <strain evidence="2 3">V2I4</strain>
    </source>
</reference>
<evidence type="ECO:0000313" key="3">
    <source>
        <dbReference type="Proteomes" id="UP001230328"/>
    </source>
</evidence>
<keyword evidence="2" id="KW-0808">Transferase</keyword>
<accession>A0ABU0SL18</accession>
<keyword evidence="3" id="KW-1185">Reference proteome</keyword>
<sequence length="323" mass="32068">MVATGSGPRPAGSALGVDIGGTNIKWVHRADAAVVARGTLPTPAAGPAQVTAAIAEIAAARNVEAIGVALPGHLSPALRSTTTIPNLDGDWQDFPLADMLERATAKPVLLMNDARAFASAELALGAARGHSDVVFMTMGTGIGGAIALGGTVLRGPGDRIGEIGHMTAAPGGDRCGCGARGCLETVAGGRALATAWSRALASRGTGNQDRSPTPEDLVQAARSGDATARKILDTAATAVGTALGSVLAQLGLSTVVVGGGVAPAFDMMRPAVEPALRDRRRLIGPVTLLAAALGPYAGAMGAALNATAQPLVVPSAPPRLSAI</sequence>
<dbReference type="Proteomes" id="UP001230328">
    <property type="component" value="Unassembled WGS sequence"/>
</dbReference>
<dbReference type="InterPro" id="IPR049874">
    <property type="entry name" value="ROK_cs"/>
</dbReference>
<dbReference type="RefSeq" id="WP_307519468.1">
    <property type="nucleotide sequence ID" value="NZ_JAUSZI010000002.1"/>
</dbReference>
<dbReference type="InterPro" id="IPR043129">
    <property type="entry name" value="ATPase_NBD"/>
</dbReference>
<dbReference type="EMBL" id="JAUSZI010000002">
    <property type="protein sequence ID" value="MDQ1024235.1"/>
    <property type="molecule type" value="Genomic_DNA"/>
</dbReference>
<evidence type="ECO:0000256" key="1">
    <source>
        <dbReference type="ARBA" id="ARBA00006479"/>
    </source>
</evidence>
<dbReference type="EC" id="2.7.1.2" evidence="2"/>
<dbReference type="InterPro" id="IPR000600">
    <property type="entry name" value="ROK"/>
</dbReference>
<comment type="caution">
    <text evidence="2">The sequence shown here is derived from an EMBL/GenBank/DDBJ whole genome shotgun (WGS) entry which is preliminary data.</text>
</comment>
<gene>
    <name evidence="2" type="ORF">QF035_001817</name>
</gene>
<proteinExistence type="inferred from homology"/>
<dbReference type="SUPFAM" id="SSF53067">
    <property type="entry name" value="Actin-like ATPase domain"/>
    <property type="match status" value="1"/>
</dbReference>
<dbReference type="PROSITE" id="PS01125">
    <property type="entry name" value="ROK"/>
    <property type="match status" value="1"/>
</dbReference>
<protein>
    <submittedName>
        <fullName evidence="2">Glucokinase</fullName>
        <ecNumber evidence="2">2.7.1.2</ecNumber>
    </submittedName>
</protein>
<evidence type="ECO:0000313" key="2">
    <source>
        <dbReference type="EMBL" id="MDQ1024235.1"/>
    </source>
</evidence>
<dbReference type="Pfam" id="PF00480">
    <property type="entry name" value="ROK"/>
    <property type="match status" value="1"/>
</dbReference>
<comment type="similarity">
    <text evidence="1">Belongs to the ROK (NagC/XylR) family.</text>
</comment>
<name>A0ABU0SL18_9ACTN</name>
<dbReference type="Gene3D" id="3.30.420.40">
    <property type="match status" value="2"/>
</dbReference>